<feature type="region of interest" description="Disordered" evidence="1">
    <location>
        <begin position="1"/>
        <end position="46"/>
    </location>
</feature>
<accession>A0A0P8ABL7</accession>
<reference evidence="2 3" key="1">
    <citation type="submission" date="2015-09" db="EMBL/GenBank/DDBJ databases">
        <title>A metagenomics-based metabolic model of nitrate-dependent anaerobic oxidation of methane by Methanoperedens-like archaea.</title>
        <authorList>
            <person name="Arshad A."/>
            <person name="Speth D.R."/>
            <person name="De Graaf R.M."/>
            <person name="Op Den Camp H.J."/>
            <person name="Jetten M.S."/>
            <person name="Welte C.U."/>
        </authorList>
    </citation>
    <scope>NUCLEOTIDE SEQUENCE [LARGE SCALE GENOMIC DNA]</scope>
</reference>
<protein>
    <submittedName>
        <fullName evidence="2">Uncharacterized protein</fullName>
    </submittedName>
</protein>
<evidence type="ECO:0000256" key="1">
    <source>
        <dbReference type="SAM" id="MobiDB-lite"/>
    </source>
</evidence>
<organism evidence="2 3">
    <name type="scientific">Candidatus Methanoperedens nitratireducens</name>
    <dbReference type="NCBI Taxonomy" id="1392998"/>
    <lineage>
        <taxon>Archaea</taxon>
        <taxon>Methanobacteriati</taxon>
        <taxon>Methanobacteriota</taxon>
        <taxon>Stenosarchaea group</taxon>
        <taxon>Methanomicrobia</taxon>
        <taxon>Methanosarcinales</taxon>
        <taxon>ANME-2 cluster</taxon>
        <taxon>Candidatus Methanoperedentaceae</taxon>
        <taxon>Candidatus Methanoperedens</taxon>
    </lineage>
</organism>
<evidence type="ECO:0000313" key="2">
    <source>
        <dbReference type="EMBL" id="KPQ41397.1"/>
    </source>
</evidence>
<comment type="caution">
    <text evidence="2">The sequence shown here is derived from an EMBL/GenBank/DDBJ whole genome shotgun (WGS) entry which is preliminary data.</text>
</comment>
<proteinExistence type="predicted"/>
<sequence length="46" mass="5491">MYGKPESVSLLQEKRKKLQEVKPPSTDRDRLNDTIERRKKNVYGMK</sequence>
<gene>
    <name evidence="2" type="ORF">MPEBLZ_04037</name>
</gene>
<dbReference type="EMBL" id="LKCM01000364">
    <property type="protein sequence ID" value="KPQ41397.1"/>
    <property type="molecule type" value="Genomic_DNA"/>
</dbReference>
<feature type="compositionally biased region" description="Basic and acidic residues" evidence="1">
    <location>
        <begin position="25"/>
        <end position="36"/>
    </location>
</feature>
<evidence type="ECO:0000313" key="3">
    <source>
        <dbReference type="Proteomes" id="UP000050360"/>
    </source>
</evidence>
<name>A0A0P8ABL7_9EURY</name>
<feature type="compositionally biased region" description="Basic residues" evidence="1">
    <location>
        <begin position="37"/>
        <end position="46"/>
    </location>
</feature>
<dbReference type="AlphaFoldDB" id="A0A0P8ABL7"/>
<dbReference type="Proteomes" id="UP000050360">
    <property type="component" value="Unassembled WGS sequence"/>
</dbReference>